<keyword evidence="2" id="KW-1185">Reference proteome</keyword>
<organism evidence="1 2">
    <name type="scientific">Alkalisalibacterium limincola</name>
    <dbReference type="NCBI Taxonomy" id="2699169"/>
    <lineage>
        <taxon>Bacteria</taxon>
        <taxon>Pseudomonadati</taxon>
        <taxon>Pseudomonadota</taxon>
        <taxon>Gammaproteobacteria</taxon>
        <taxon>Lysobacterales</taxon>
        <taxon>Lysobacteraceae</taxon>
        <taxon>Alkalisalibacterium</taxon>
    </lineage>
</organism>
<protein>
    <recommendedName>
        <fullName evidence="3">DUF5666 domain-containing protein</fullName>
    </recommendedName>
</protein>
<dbReference type="PROSITE" id="PS51257">
    <property type="entry name" value="PROKAR_LIPOPROTEIN"/>
    <property type="match status" value="1"/>
</dbReference>
<sequence length="126" mass="13591">MRSRVCISWSAVLVVLVGCAFERGNAQWPSIGRVATIDGVVTSYDRDPWMVDGDGIMMVDSSAHGRVTVLVPARINLCQARGMDVATSAEPGDRLRVTGEVVGHARISACRSTEHEVARLVVDAIR</sequence>
<evidence type="ECO:0000313" key="2">
    <source>
        <dbReference type="Proteomes" id="UP000321248"/>
    </source>
</evidence>
<dbReference type="AlphaFoldDB" id="A0A5C8KWK5"/>
<dbReference type="OrthoDB" id="5976085at2"/>
<comment type="caution">
    <text evidence="1">The sequence shown here is derived from an EMBL/GenBank/DDBJ whole genome shotgun (WGS) entry which is preliminary data.</text>
</comment>
<proteinExistence type="predicted"/>
<reference evidence="1 2" key="1">
    <citation type="submission" date="2019-08" db="EMBL/GenBank/DDBJ databases">
        <authorList>
            <person name="Karlyshev A.V."/>
        </authorList>
    </citation>
    <scope>NUCLEOTIDE SEQUENCE [LARGE SCALE GENOMIC DNA]</scope>
    <source>
        <strain evidence="1 2">Alg18-2.2</strain>
    </source>
</reference>
<evidence type="ECO:0008006" key="3">
    <source>
        <dbReference type="Google" id="ProtNLM"/>
    </source>
</evidence>
<dbReference type="RefSeq" id="WP_147891300.1">
    <property type="nucleotide sequence ID" value="NZ_VRTS01000003.1"/>
</dbReference>
<accession>A0A5C8KWK5</accession>
<dbReference type="Proteomes" id="UP000321248">
    <property type="component" value="Unassembled WGS sequence"/>
</dbReference>
<evidence type="ECO:0000313" key="1">
    <source>
        <dbReference type="EMBL" id="TXK64489.1"/>
    </source>
</evidence>
<name>A0A5C8KWK5_9GAMM</name>
<gene>
    <name evidence="1" type="ORF">FU658_06265</name>
</gene>
<dbReference type="EMBL" id="VRTS01000003">
    <property type="protein sequence ID" value="TXK64489.1"/>
    <property type="molecule type" value="Genomic_DNA"/>
</dbReference>